<evidence type="ECO:0000313" key="2">
    <source>
        <dbReference type="EMBL" id="AGU69247.1"/>
    </source>
</evidence>
<name>T1YW73_9CARY</name>
<feature type="region of interest" description="Disordered" evidence="1">
    <location>
        <begin position="1"/>
        <end position="27"/>
    </location>
</feature>
<sequence>MEGEAAKTEHGAPKSTSELMASAKTVAEAAQFACTQQTDKIDKAKVAGAAEDVLEATKSYGKLDENSGVGQYVTKAEGYLHNLHASSDSPSEAAGKDKEKEPSAAAEKEPSSGGGGGGLMGMAKGLFNK</sequence>
<protein>
    <submittedName>
        <fullName evidence="2">Salinity-induced protein</fullName>
    </submittedName>
</protein>
<dbReference type="GO" id="GO:0009408">
    <property type="term" value="P:response to heat"/>
    <property type="evidence" value="ECO:0007669"/>
    <property type="project" value="InterPro"/>
</dbReference>
<dbReference type="EMBL" id="KF015229">
    <property type="protein sequence ID" value="AGU69247.1"/>
    <property type="molecule type" value="mRNA"/>
</dbReference>
<dbReference type="InterPro" id="IPR040294">
    <property type="entry name" value="Nodulin-rel_1/2"/>
</dbReference>
<dbReference type="PANTHER" id="PTHR35098:SF11">
    <property type="entry name" value="NODULIN-RELATED PROTEIN 1-LIKE"/>
    <property type="match status" value="1"/>
</dbReference>
<feature type="compositionally biased region" description="Basic and acidic residues" evidence="1">
    <location>
        <begin position="1"/>
        <end position="12"/>
    </location>
</feature>
<dbReference type="PANTHER" id="PTHR35098">
    <property type="entry name" value="EXPRESSED PROTEIN"/>
    <property type="match status" value="1"/>
</dbReference>
<dbReference type="GO" id="GO:0010115">
    <property type="term" value="P:regulation of abscisic acid biosynthetic process"/>
    <property type="evidence" value="ECO:0007669"/>
    <property type="project" value="InterPro"/>
</dbReference>
<evidence type="ECO:0000256" key="1">
    <source>
        <dbReference type="SAM" id="MobiDB-lite"/>
    </source>
</evidence>
<proteinExistence type="evidence at transcript level"/>
<feature type="compositionally biased region" description="Basic and acidic residues" evidence="1">
    <location>
        <begin position="94"/>
        <end position="110"/>
    </location>
</feature>
<accession>T1YW73</accession>
<reference evidence="2" key="1">
    <citation type="submission" date="2013-05" db="EMBL/GenBank/DDBJ databases">
        <title>Cloning and characterization of salinity-induced unknown protein mRNA from Salicornia brachiata.</title>
        <authorList>
            <person name="Yadav N.S."/>
            <person name="Agarwal P.K."/>
            <person name="Jha B."/>
        </authorList>
    </citation>
    <scope>NUCLEOTIDE SEQUENCE</scope>
</reference>
<feature type="region of interest" description="Disordered" evidence="1">
    <location>
        <begin position="81"/>
        <end position="129"/>
    </location>
</feature>
<organism evidence="2">
    <name type="scientific">Salicornia brachiata</name>
    <dbReference type="NCBI Taxonomy" id="179119"/>
    <lineage>
        <taxon>Eukaryota</taxon>
        <taxon>Viridiplantae</taxon>
        <taxon>Streptophyta</taxon>
        <taxon>Embryophyta</taxon>
        <taxon>Tracheophyta</taxon>
        <taxon>Spermatophyta</taxon>
        <taxon>Magnoliopsida</taxon>
        <taxon>eudicotyledons</taxon>
        <taxon>Gunneridae</taxon>
        <taxon>Pentapetalae</taxon>
        <taxon>Caryophyllales</taxon>
        <taxon>Chenopodiaceae</taxon>
        <taxon>Salicornioideae</taxon>
        <taxon>Salicornia</taxon>
        <taxon>Salicornia subgen. Salicornia</taxon>
    </lineage>
</organism>
<dbReference type="AlphaFoldDB" id="T1YW73"/>